<organism evidence="1 2">
    <name type="scientific">Kalanchoe fedtschenkoi</name>
    <name type="common">Lavender scallops</name>
    <name type="synonym">South American air plant</name>
    <dbReference type="NCBI Taxonomy" id="63787"/>
    <lineage>
        <taxon>Eukaryota</taxon>
        <taxon>Viridiplantae</taxon>
        <taxon>Streptophyta</taxon>
        <taxon>Embryophyta</taxon>
        <taxon>Tracheophyta</taxon>
        <taxon>Spermatophyta</taxon>
        <taxon>Magnoliopsida</taxon>
        <taxon>eudicotyledons</taxon>
        <taxon>Gunneridae</taxon>
        <taxon>Pentapetalae</taxon>
        <taxon>Saxifragales</taxon>
        <taxon>Crassulaceae</taxon>
        <taxon>Kalanchoe</taxon>
    </lineage>
</organism>
<dbReference type="GO" id="GO:0005739">
    <property type="term" value="C:mitochondrion"/>
    <property type="evidence" value="ECO:0007669"/>
    <property type="project" value="TreeGrafter"/>
</dbReference>
<reference evidence="1" key="1">
    <citation type="submission" date="2021-01" db="UniProtKB">
        <authorList>
            <consortium name="EnsemblPlants"/>
        </authorList>
    </citation>
    <scope>IDENTIFICATION</scope>
</reference>
<name>A0A7N0RA19_KALFE</name>
<dbReference type="GO" id="GO:0006950">
    <property type="term" value="P:response to stress"/>
    <property type="evidence" value="ECO:0007669"/>
    <property type="project" value="TreeGrafter"/>
</dbReference>
<dbReference type="Pfam" id="PF03242">
    <property type="entry name" value="LEA_3a"/>
    <property type="match status" value="1"/>
</dbReference>
<dbReference type="AlphaFoldDB" id="A0A7N0RA19"/>
<keyword evidence="2" id="KW-1185">Reference proteome</keyword>
<dbReference type="EnsemblPlants" id="Kaladp0003s0163.1.v1.1">
    <property type="protein sequence ID" value="Kaladp0003s0163.1.v1.1"/>
    <property type="gene ID" value="Kaladp0003s0163.v1.1"/>
</dbReference>
<evidence type="ECO:0000313" key="1">
    <source>
        <dbReference type="EnsemblPlants" id="Kaladp0003s0163.1.v1.1"/>
    </source>
</evidence>
<dbReference type="Gramene" id="Kaladp0003s0163.1.v1.1">
    <property type="protein sequence ID" value="Kaladp0003s0163.1.v1.1"/>
    <property type="gene ID" value="Kaladp0003s0163.v1.1"/>
</dbReference>
<dbReference type="PANTHER" id="PTHR33509">
    <property type="entry name" value="LATE EMBRYOGENIS ABUNDANT PROTEIN 2-RELATED"/>
    <property type="match status" value="1"/>
</dbReference>
<sequence length="91" mass="10060">MARSVASVKMVANLIANEISAATNRRGFAAVSQGVEAGRRKVMSQKPAEKEPAPWIPDPVTGYYRPENMAAEMDVAELREMLLKQNKSRKN</sequence>
<dbReference type="PANTHER" id="PTHR33509:SF5">
    <property type="entry name" value="PROTEIN SENESCENCE-ASSOCIATED GENE 21, MITOCHONDRIAL"/>
    <property type="match status" value="1"/>
</dbReference>
<dbReference type="OMA" id="CEYLVEH"/>
<dbReference type="Proteomes" id="UP000594263">
    <property type="component" value="Unplaced"/>
</dbReference>
<dbReference type="InterPro" id="IPR004926">
    <property type="entry name" value="LEA_3a"/>
</dbReference>
<evidence type="ECO:0008006" key="3">
    <source>
        <dbReference type="Google" id="ProtNLM"/>
    </source>
</evidence>
<accession>A0A7N0RA19</accession>
<proteinExistence type="predicted"/>
<evidence type="ECO:0000313" key="2">
    <source>
        <dbReference type="Proteomes" id="UP000594263"/>
    </source>
</evidence>
<protein>
    <recommendedName>
        <fullName evidence="3">Late embryogenesis abundant protein Lea5</fullName>
    </recommendedName>
</protein>